<dbReference type="InParanoid" id="A0A066VHT0"/>
<evidence type="ECO:0000313" key="1">
    <source>
        <dbReference type="EMBL" id="KDN41056.1"/>
    </source>
</evidence>
<dbReference type="GeneID" id="25264974"/>
<comment type="caution">
    <text evidence="1">The sequence shown here is derived from an EMBL/GenBank/DDBJ whole genome shotgun (WGS) entry which is preliminary data.</text>
</comment>
<dbReference type="AlphaFoldDB" id="A0A066VHT0"/>
<gene>
    <name evidence="1" type="ORF">K437DRAFT_258408</name>
</gene>
<evidence type="ECO:0000313" key="2">
    <source>
        <dbReference type="Proteomes" id="UP000027361"/>
    </source>
</evidence>
<name>A0A066VHT0_TILAU</name>
<dbReference type="Proteomes" id="UP000027361">
    <property type="component" value="Unassembled WGS sequence"/>
</dbReference>
<dbReference type="RefSeq" id="XP_013241572.1">
    <property type="nucleotide sequence ID" value="XM_013386118.1"/>
</dbReference>
<dbReference type="HOGENOM" id="CLU_3070356_0_0_1"/>
<sequence>MFAYGCKPGTSHHARKTRALVDLLVLVEFHHLSPTAVSNILDRHTVGLKKWYS</sequence>
<protein>
    <submittedName>
        <fullName evidence="1">Uncharacterized protein</fullName>
    </submittedName>
</protein>
<accession>A0A066VHT0</accession>
<dbReference type="EMBL" id="JMSN01000084">
    <property type="protein sequence ID" value="KDN41056.1"/>
    <property type="molecule type" value="Genomic_DNA"/>
</dbReference>
<reference evidence="1 2" key="1">
    <citation type="submission" date="2014-05" db="EMBL/GenBank/DDBJ databases">
        <title>Draft genome sequence of a rare smut relative, Tilletiaria anomala UBC 951.</title>
        <authorList>
            <consortium name="DOE Joint Genome Institute"/>
            <person name="Toome M."/>
            <person name="Kuo A."/>
            <person name="Henrissat B."/>
            <person name="Lipzen A."/>
            <person name="Tritt A."/>
            <person name="Yoshinaga Y."/>
            <person name="Zane M."/>
            <person name="Barry K."/>
            <person name="Grigoriev I.V."/>
            <person name="Spatafora J.W."/>
            <person name="Aimea M.C."/>
        </authorList>
    </citation>
    <scope>NUCLEOTIDE SEQUENCE [LARGE SCALE GENOMIC DNA]</scope>
    <source>
        <strain evidence="1 2">UBC 951</strain>
    </source>
</reference>
<proteinExistence type="predicted"/>
<keyword evidence="2" id="KW-1185">Reference proteome</keyword>
<organism evidence="1 2">
    <name type="scientific">Tilletiaria anomala (strain ATCC 24038 / CBS 436.72 / UBC 951)</name>
    <dbReference type="NCBI Taxonomy" id="1037660"/>
    <lineage>
        <taxon>Eukaryota</taxon>
        <taxon>Fungi</taxon>
        <taxon>Dikarya</taxon>
        <taxon>Basidiomycota</taxon>
        <taxon>Ustilaginomycotina</taxon>
        <taxon>Exobasidiomycetes</taxon>
        <taxon>Georgefischeriales</taxon>
        <taxon>Tilletiariaceae</taxon>
        <taxon>Tilletiaria</taxon>
    </lineage>
</organism>